<feature type="transmembrane region" description="Helical" evidence="1">
    <location>
        <begin position="80"/>
        <end position="101"/>
    </location>
</feature>
<proteinExistence type="predicted"/>
<sequence>MFSGSDVVRKSRVWVLILAICSVALMVCEATTTYQGMIPSRQWPPAVGYGLAPWLVGLLVAVIKEGWARIRKQNHRFGRSLLWATGVFMVIMAFATIMSAVPSRDQVEIRNDAMLLMGASAWVPGIAAYCNNYVEAAPEMIEEAASWSRRHDRDLRKIVAVMEATGGLSKNEKNQIDQMAMQALKAKVNSQQDKKGYCKQVEMNLQQGLFDLDNRADIASALKRIRDF</sequence>
<protein>
    <submittedName>
        <fullName evidence="2">Uncharacterized protein</fullName>
    </submittedName>
</protein>
<evidence type="ECO:0000256" key="1">
    <source>
        <dbReference type="SAM" id="Phobius"/>
    </source>
</evidence>
<accession>A0A367XMP7</accession>
<reference evidence="2 3" key="1">
    <citation type="submission" date="2014-07" db="EMBL/GenBank/DDBJ databases">
        <title>Draft genome sequence of Thalassospira profundimaris S25-3-2.</title>
        <authorList>
            <person name="Lai Q."/>
            <person name="Shao Z."/>
        </authorList>
    </citation>
    <scope>NUCLEOTIDE SEQUENCE [LARGE SCALE GENOMIC DNA]</scope>
    <source>
        <strain evidence="2 3">S25-3-2</strain>
    </source>
</reference>
<keyword evidence="1" id="KW-1133">Transmembrane helix</keyword>
<name>A0A367XMP7_9PROT</name>
<comment type="caution">
    <text evidence="2">The sequence shown here is derived from an EMBL/GenBank/DDBJ whole genome shotgun (WGS) entry which is preliminary data.</text>
</comment>
<organism evidence="2 3">
    <name type="scientific">Thalassospira profundimaris</name>
    <dbReference type="NCBI Taxonomy" id="502049"/>
    <lineage>
        <taxon>Bacteria</taxon>
        <taxon>Pseudomonadati</taxon>
        <taxon>Pseudomonadota</taxon>
        <taxon>Alphaproteobacteria</taxon>
        <taxon>Rhodospirillales</taxon>
        <taxon>Thalassospiraceae</taxon>
        <taxon>Thalassospira</taxon>
    </lineage>
</organism>
<keyword evidence="1" id="KW-0812">Transmembrane</keyword>
<evidence type="ECO:0000313" key="3">
    <source>
        <dbReference type="Proteomes" id="UP000252517"/>
    </source>
</evidence>
<dbReference type="Proteomes" id="UP000252517">
    <property type="component" value="Unassembled WGS sequence"/>
</dbReference>
<feature type="transmembrane region" description="Helical" evidence="1">
    <location>
        <begin position="46"/>
        <end position="68"/>
    </location>
</feature>
<evidence type="ECO:0000313" key="2">
    <source>
        <dbReference type="EMBL" id="RCK54012.1"/>
    </source>
</evidence>
<keyword evidence="1" id="KW-0472">Membrane</keyword>
<dbReference type="AlphaFoldDB" id="A0A367XMP7"/>
<gene>
    <name evidence="2" type="ORF">TH25_01245</name>
</gene>
<dbReference type="EMBL" id="JPWH01000001">
    <property type="protein sequence ID" value="RCK54012.1"/>
    <property type="molecule type" value="Genomic_DNA"/>
</dbReference>